<evidence type="ECO:0008006" key="6">
    <source>
        <dbReference type="Google" id="ProtNLM"/>
    </source>
</evidence>
<evidence type="ECO:0000313" key="5">
    <source>
        <dbReference type="Proteomes" id="UP000245461"/>
    </source>
</evidence>
<evidence type="ECO:0000256" key="1">
    <source>
        <dbReference type="ARBA" id="ARBA00022679"/>
    </source>
</evidence>
<dbReference type="InterPro" id="IPR013747">
    <property type="entry name" value="ACP_syn_III_C"/>
</dbReference>
<dbReference type="EMBL" id="QGLE01000002">
    <property type="protein sequence ID" value="PWR25283.1"/>
    <property type="molecule type" value="Genomic_DNA"/>
</dbReference>
<keyword evidence="1" id="KW-0808">Transferase</keyword>
<evidence type="ECO:0000259" key="2">
    <source>
        <dbReference type="Pfam" id="PF01796"/>
    </source>
</evidence>
<feature type="domain" description="Beta-ketoacyl-[acyl-carrier-protein] synthase III C-terminal" evidence="3">
    <location>
        <begin position="201"/>
        <end position="280"/>
    </location>
</feature>
<comment type="caution">
    <text evidence="4">The sequence shown here is derived from an EMBL/GenBank/DDBJ whole genome shotgun (WGS) entry which is preliminary data.</text>
</comment>
<keyword evidence="5" id="KW-1185">Reference proteome</keyword>
<evidence type="ECO:0000259" key="3">
    <source>
        <dbReference type="Pfam" id="PF08541"/>
    </source>
</evidence>
<gene>
    <name evidence="4" type="ORF">DKG74_05845</name>
</gene>
<dbReference type="Proteomes" id="UP000245461">
    <property type="component" value="Unassembled WGS sequence"/>
</dbReference>
<dbReference type="InterPro" id="IPR016039">
    <property type="entry name" value="Thiolase-like"/>
</dbReference>
<proteinExistence type="predicted"/>
<dbReference type="Pfam" id="PF08541">
    <property type="entry name" value="ACP_syn_III_C"/>
    <property type="match status" value="1"/>
</dbReference>
<protein>
    <recommendedName>
        <fullName evidence="6">3-hydroxy-3-methylglutaryl CoA synthase</fullName>
    </recommendedName>
</protein>
<dbReference type="Pfam" id="PF01796">
    <property type="entry name" value="OB_ChsH2_C"/>
    <property type="match status" value="1"/>
</dbReference>
<feature type="domain" description="ChsH2 C-terminal OB-fold" evidence="2">
    <location>
        <begin position="382"/>
        <end position="441"/>
    </location>
</feature>
<reference evidence="4 5" key="1">
    <citation type="submission" date="2018-05" db="EMBL/GenBank/DDBJ databases">
        <title>Zavarzinia sp. HR-AS.</title>
        <authorList>
            <person name="Lee Y."/>
            <person name="Jeon C.O."/>
        </authorList>
    </citation>
    <scope>NUCLEOTIDE SEQUENCE [LARGE SCALE GENOMIC DNA]</scope>
    <source>
        <strain evidence="4 5">HR-AS</strain>
    </source>
</reference>
<organism evidence="4 5">
    <name type="scientific">Zavarzinia aquatilis</name>
    <dbReference type="NCBI Taxonomy" id="2211142"/>
    <lineage>
        <taxon>Bacteria</taxon>
        <taxon>Pseudomonadati</taxon>
        <taxon>Pseudomonadota</taxon>
        <taxon>Alphaproteobacteria</taxon>
        <taxon>Rhodospirillales</taxon>
        <taxon>Zavarziniaceae</taxon>
        <taxon>Zavarzinia</taxon>
    </lineage>
</organism>
<dbReference type="AlphaFoldDB" id="A0A317EIM6"/>
<dbReference type="InterPro" id="IPR002878">
    <property type="entry name" value="ChsH2_C"/>
</dbReference>
<evidence type="ECO:0000313" key="4">
    <source>
        <dbReference type="EMBL" id="PWR25283.1"/>
    </source>
</evidence>
<accession>A0A317EIM6</accession>
<name>A0A317EIM6_9PROT</name>
<dbReference type="GO" id="GO:0016746">
    <property type="term" value="F:acyltransferase activity"/>
    <property type="evidence" value="ECO:0007669"/>
    <property type="project" value="UniProtKB-KW"/>
</dbReference>
<dbReference type="SUPFAM" id="SSF53901">
    <property type="entry name" value="Thiolase-like"/>
    <property type="match status" value="2"/>
</dbReference>
<sequence length="468" mass="48181">MGAYLPLLRLDRQTAAKALRWSGLGGPRTGRRAVAAFDEDALTLAVEAARLATAPAGAIAKAVVATTSAPFFERSQAGILIDALHLPSATRAQDVGGSRRAGVSALLDALLGGTGDVLIAAGERRPTQVGNGLQLAWGDGAAAVLVGDGEGARLLGHASLAHDLVDVYASREHPTPYQAEERFIRDTAVAAILVPTISAALDAAGLEAGDIAAAVVHEPVTGTYKAVAGALGLKVANLAEAVTEGAGDLGTAHVFFALGLALEKAVVGDRILLAGFGGGCDVLVLEVRAPVAGAGHAGAALGQGLGLADYVRFLSLTGSLDLDWGPRSELEQKTSASVLERYGRDMAGFIGGRDAAGNTQFPKTRLPVAPGVEAAPMTDVRLADETGTIVSITADRLNYCPDPPFYFGLVQFPGGARVLMEVTDIAGTPPAVGDPLAMRFRVKSADRRRGFRTYFWKAAPVARPSLEG</sequence>
<dbReference type="Gene3D" id="3.40.47.10">
    <property type="match status" value="2"/>
</dbReference>